<evidence type="ECO:0000256" key="3">
    <source>
        <dbReference type="ARBA" id="ARBA00022670"/>
    </source>
</evidence>
<keyword evidence="9" id="KW-0732">Signal</keyword>
<evidence type="ECO:0000313" key="12">
    <source>
        <dbReference type="EMBL" id="RGV34272.1"/>
    </source>
</evidence>
<protein>
    <submittedName>
        <fullName evidence="12">Insulinase family protein</fullName>
    </submittedName>
</protein>
<name>A0A412X1W2_9BACT</name>
<organism evidence="12 13">
    <name type="scientific">Butyricimonas virosa</name>
    <dbReference type="NCBI Taxonomy" id="544645"/>
    <lineage>
        <taxon>Bacteria</taxon>
        <taxon>Pseudomonadati</taxon>
        <taxon>Bacteroidota</taxon>
        <taxon>Bacteroidia</taxon>
        <taxon>Bacteroidales</taxon>
        <taxon>Odoribacteraceae</taxon>
        <taxon>Butyricimonas</taxon>
    </lineage>
</organism>
<evidence type="ECO:0000256" key="4">
    <source>
        <dbReference type="ARBA" id="ARBA00022723"/>
    </source>
</evidence>
<feature type="domain" description="Peptidase M16 C-terminal" evidence="11">
    <location>
        <begin position="204"/>
        <end position="378"/>
    </location>
</feature>
<dbReference type="AlphaFoldDB" id="A0A412X1W2"/>
<dbReference type="InterPro" id="IPR011249">
    <property type="entry name" value="Metalloenz_LuxS/M16"/>
</dbReference>
<dbReference type="Proteomes" id="UP000283589">
    <property type="component" value="Unassembled WGS sequence"/>
</dbReference>
<reference evidence="12 13" key="1">
    <citation type="submission" date="2018-08" db="EMBL/GenBank/DDBJ databases">
        <title>A genome reference for cultivated species of the human gut microbiota.</title>
        <authorList>
            <person name="Zou Y."/>
            <person name="Xue W."/>
            <person name="Luo G."/>
        </authorList>
    </citation>
    <scope>NUCLEOTIDE SEQUENCE [LARGE SCALE GENOMIC DNA]</scope>
    <source>
        <strain evidence="12 13">AF14-49</strain>
    </source>
</reference>
<feature type="chain" id="PRO_5019543846" evidence="9">
    <location>
        <begin position="21"/>
        <end position="943"/>
    </location>
</feature>
<dbReference type="GO" id="GO:0004222">
    <property type="term" value="F:metalloendopeptidase activity"/>
    <property type="evidence" value="ECO:0007669"/>
    <property type="project" value="InterPro"/>
</dbReference>
<comment type="caution">
    <text evidence="12">The sequence shown here is derived from an EMBL/GenBank/DDBJ whole genome shotgun (WGS) entry which is preliminary data.</text>
</comment>
<dbReference type="GO" id="GO:0046872">
    <property type="term" value="F:metal ion binding"/>
    <property type="evidence" value="ECO:0007669"/>
    <property type="project" value="UniProtKB-KW"/>
</dbReference>
<dbReference type="Pfam" id="PF05193">
    <property type="entry name" value="Peptidase_M16_C"/>
    <property type="match status" value="2"/>
</dbReference>
<dbReference type="EMBL" id="QRZA01000008">
    <property type="protein sequence ID" value="RGV34272.1"/>
    <property type="molecule type" value="Genomic_DNA"/>
</dbReference>
<dbReference type="PROSITE" id="PS00143">
    <property type="entry name" value="INSULINASE"/>
    <property type="match status" value="1"/>
</dbReference>
<gene>
    <name evidence="12" type="ORF">DWW18_08085</name>
</gene>
<dbReference type="STRING" id="1121130.GCA_000519105_02186"/>
<keyword evidence="5" id="KW-0378">Hydrolase</keyword>
<dbReference type="Gene3D" id="3.30.830.10">
    <property type="entry name" value="Metalloenzyme, LuxS/M16 peptidase-like"/>
    <property type="match status" value="4"/>
</dbReference>
<evidence type="ECO:0000256" key="5">
    <source>
        <dbReference type="ARBA" id="ARBA00022801"/>
    </source>
</evidence>
<evidence type="ECO:0000313" key="13">
    <source>
        <dbReference type="Proteomes" id="UP000283589"/>
    </source>
</evidence>
<evidence type="ECO:0000259" key="11">
    <source>
        <dbReference type="Pfam" id="PF05193"/>
    </source>
</evidence>
<evidence type="ECO:0000256" key="1">
    <source>
        <dbReference type="ARBA" id="ARBA00001947"/>
    </source>
</evidence>
<dbReference type="RefSeq" id="WP_118259833.1">
    <property type="nucleotide sequence ID" value="NZ_JBNPLR010000036.1"/>
</dbReference>
<dbReference type="GO" id="GO:0006508">
    <property type="term" value="P:proteolysis"/>
    <property type="evidence" value="ECO:0007669"/>
    <property type="project" value="UniProtKB-KW"/>
</dbReference>
<dbReference type="PANTHER" id="PTHR43690">
    <property type="entry name" value="NARDILYSIN"/>
    <property type="match status" value="1"/>
</dbReference>
<dbReference type="InterPro" id="IPR050626">
    <property type="entry name" value="Peptidase_M16"/>
</dbReference>
<comment type="similarity">
    <text evidence="2 8">Belongs to the peptidase M16 family.</text>
</comment>
<evidence type="ECO:0000259" key="10">
    <source>
        <dbReference type="Pfam" id="PF00675"/>
    </source>
</evidence>
<sequence length="943" mass="107803">MNMLRCLFTVCLLGMFFSMAKGQTVTPANELIALPEGTVYKQLPNGLHYVIKQNDMPGHKVEFRLILRAGSILQTEKEGGVAHFLEHMAFNGTEHFPNKGIVEYLESLGVKYGFGINAFTGFDRTIYMFSIPTDRPEDLDRGLLILKDWLTGIQIRPEQVEREKGVILEEARGYDTGDPFYDVKVGGTRYSERMPLGTAEEIKSMTAEKLENFYRKWYVPELATIVVVGDLNVGEMEGKIKEVFGGVPAVKTTGYKEYPLEYTEKVAYQEMQDTLITRSALELILPKVTTVQSTYGDRLQKIKERLLMSAVNARFKAQGSRVSLSDNWYLSDKDHLVFSIDGEHGTEIKGKIVEVVSTLKQIREQGFCEPELARLKENAIKQLGKIYAVKSSEQWCEDFADLAISGERYVTDTLHNSWLASQIHEIESKELQALASEWFGRLSHVRAAYHYNPLKGEKLTEKEIQTSWEEGEKASCGVYEYVVEEEEEREKVDVPEFLVRKFTPSRQLIASERVIDGLDVKEICLTNGARIILKRTKDEDRQITLTAFAKGGASVLTPENYPLLEGVAGYMEMGGIEKMDYDSYCEMLAQEEMAFSVTFEPYWHGWIAMAPADKITELCHLVYEKCFYPEKRYEDFEDAKQDVLASVGQETVLSKMLKSAPDRQMAARIDKLMGNSLATGKMAESREEIEAMNLDDIADFYRQLYTNPNGLVCVVCGNFDMNEVERDLVAALGMFPAQEKVNDWVLPKFDYPEGGFREIFPNENEGQTIFDYLYYGNYEAGLRNSLMLKLVRDVVRNRLLSVLREQESLLYSPYMLLYYKGLPRAGYYFDINASVDTKNMEKVDQLLKEIIRDVQENEVDEKELAALQRSFVVTRREVVNDYATAEWKKYLMGALRDGETLEDLARYEEILYSITPADLKEACREYLDMERCGVLLMQGKESE</sequence>
<keyword evidence="7" id="KW-0482">Metalloprotease</keyword>
<keyword evidence="4" id="KW-0479">Metal-binding</keyword>
<proteinExistence type="inferred from homology"/>
<evidence type="ECO:0000256" key="6">
    <source>
        <dbReference type="ARBA" id="ARBA00022833"/>
    </source>
</evidence>
<dbReference type="InterPro" id="IPR011765">
    <property type="entry name" value="Pept_M16_N"/>
</dbReference>
<dbReference type="InterPro" id="IPR007863">
    <property type="entry name" value="Peptidase_M16_C"/>
</dbReference>
<evidence type="ECO:0000256" key="9">
    <source>
        <dbReference type="SAM" id="SignalP"/>
    </source>
</evidence>
<evidence type="ECO:0000256" key="7">
    <source>
        <dbReference type="ARBA" id="ARBA00023049"/>
    </source>
</evidence>
<dbReference type="PANTHER" id="PTHR43690:SF17">
    <property type="entry name" value="PROTEIN YHJJ"/>
    <property type="match status" value="1"/>
</dbReference>
<accession>A0A412X1W2</accession>
<evidence type="ECO:0000256" key="8">
    <source>
        <dbReference type="RuleBase" id="RU004447"/>
    </source>
</evidence>
<dbReference type="Pfam" id="PF00675">
    <property type="entry name" value="Peptidase_M16"/>
    <property type="match status" value="1"/>
</dbReference>
<dbReference type="SUPFAM" id="SSF63411">
    <property type="entry name" value="LuxS/MPP-like metallohydrolase"/>
    <property type="match status" value="3"/>
</dbReference>
<keyword evidence="6" id="KW-0862">Zinc</keyword>
<keyword evidence="3" id="KW-0645">Protease</keyword>
<evidence type="ECO:0000256" key="2">
    <source>
        <dbReference type="ARBA" id="ARBA00007261"/>
    </source>
</evidence>
<comment type="cofactor">
    <cofactor evidence="1">
        <name>Zn(2+)</name>
        <dbReference type="ChEBI" id="CHEBI:29105"/>
    </cofactor>
</comment>
<feature type="domain" description="Peptidase M16 N-terminal" evidence="10">
    <location>
        <begin position="49"/>
        <end position="175"/>
    </location>
</feature>
<dbReference type="InterPro" id="IPR001431">
    <property type="entry name" value="Pept_M16_Zn_BS"/>
</dbReference>
<feature type="domain" description="Peptidase M16 C-terminal" evidence="11">
    <location>
        <begin position="692"/>
        <end position="869"/>
    </location>
</feature>
<feature type="signal peptide" evidence="9">
    <location>
        <begin position="1"/>
        <end position="20"/>
    </location>
</feature>